<feature type="compositionally biased region" description="Polar residues" evidence="1">
    <location>
        <begin position="1"/>
        <end position="10"/>
    </location>
</feature>
<dbReference type="PANTHER" id="PTHR43102">
    <property type="entry name" value="SLR1143 PROTEIN"/>
    <property type="match status" value="1"/>
</dbReference>
<dbReference type="InterPro" id="IPR029016">
    <property type="entry name" value="GAF-like_dom_sf"/>
</dbReference>
<name>A0A067C9K3_SAPPC</name>
<evidence type="ECO:0008006" key="4">
    <source>
        <dbReference type="Google" id="ProtNLM"/>
    </source>
</evidence>
<dbReference type="Proteomes" id="UP000030745">
    <property type="component" value="Unassembled WGS sequence"/>
</dbReference>
<feature type="region of interest" description="Disordered" evidence="1">
    <location>
        <begin position="1"/>
        <end position="29"/>
    </location>
</feature>
<dbReference type="AlphaFoldDB" id="A0A067C9K3"/>
<feature type="compositionally biased region" description="Polar residues" evidence="1">
    <location>
        <begin position="533"/>
        <end position="545"/>
    </location>
</feature>
<feature type="region of interest" description="Disordered" evidence="1">
    <location>
        <begin position="453"/>
        <end position="546"/>
    </location>
</feature>
<feature type="compositionally biased region" description="Basic and acidic residues" evidence="1">
    <location>
        <begin position="504"/>
        <end position="521"/>
    </location>
</feature>
<dbReference type="STRING" id="695850.A0A067C9K3"/>
<dbReference type="Gene3D" id="3.30.40.10">
    <property type="entry name" value="Zinc/RING finger domain, C3HC4 (zinc finger)"/>
    <property type="match status" value="1"/>
</dbReference>
<feature type="compositionally biased region" description="Low complexity" evidence="1">
    <location>
        <begin position="468"/>
        <end position="489"/>
    </location>
</feature>
<evidence type="ECO:0000256" key="1">
    <source>
        <dbReference type="SAM" id="MobiDB-lite"/>
    </source>
</evidence>
<gene>
    <name evidence="2" type="ORF">SPRG_11424</name>
</gene>
<dbReference type="KEGG" id="spar:SPRG_11424"/>
<evidence type="ECO:0000313" key="2">
    <source>
        <dbReference type="EMBL" id="KDO23502.1"/>
    </source>
</evidence>
<dbReference type="Gene3D" id="3.30.450.40">
    <property type="match status" value="1"/>
</dbReference>
<organism evidence="2 3">
    <name type="scientific">Saprolegnia parasitica (strain CBS 223.65)</name>
    <dbReference type="NCBI Taxonomy" id="695850"/>
    <lineage>
        <taxon>Eukaryota</taxon>
        <taxon>Sar</taxon>
        <taxon>Stramenopiles</taxon>
        <taxon>Oomycota</taxon>
        <taxon>Saprolegniomycetes</taxon>
        <taxon>Saprolegniales</taxon>
        <taxon>Saprolegniaceae</taxon>
        <taxon>Saprolegnia</taxon>
    </lineage>
</organism>
<dbReference type="RefSeq" id="XP_012205815.1">
    <property type="nucleotide sequence ID" value="XM_012350425.1"/>
</dbReference>
<dbReference type="GeneID" id="24133460"/>
<dbReference type="InterPro" id="IPR013083">
    <property type="entry name" value="Znf_RING/FYVE/PHD"/>
</dbReference>
<dbReference type="SUPFAM" id="SSF55781">
    <property type="entry name" value="GAF domain-like"/>
    <property type="match status" value="1"/>
</dbReference>
<dbReference type="OMA" id="DAMCESL"/>
<dbReference type="PANTHER" id="PTHR43102:SF2">
    <property type="entry name" value="GAF DOMAIN-CONTAINING PROTEIN"/>
    <property type="match status" value="1"/>
</dbReference>
<dbReference type="OrthoDB" id="303614at2759"/>
<proteinExistence type="predicted"/>
<sequence>MMFHGSQNGSEVFRRAAQQSRTTTTDSERWPRTFLEDAKKMNDDALLLRGESITRHVRQQIAIQHDLLRHHETPIRSDYSAETATYTVFASTLITGSLAEVLNVFSCDAQLGFQAFLARVFGAELIEVKTARRLATGVASYMRDDDDDSATVVSDVPSSKSSDDVRKRNVAGAIKHAKFETKRFFSRTRHDLVFLDAMQQPSPSSVLRAFKSLDNPHVYRMADAKCKLQHVTSLLFGYHIEEIRSDRVQMAFYGNHFGPKPSGSSSPSAFGHHVLHRLAKGLAILADAVVRRRLAAHITTVDAAALHSDACTRCLKRTPLRKQVVCRLCGLNFCHACSSIERVESATSVSFELRVCLVCYEQCKAKYILTNKVLATTSLTAAAAPVAPTASMRRPSVRQQRVSRAGKQLVQALKHSKIATHEELLHRISELSDDGSSQSFCQTDVMQLLQSLPEESTTPRNLRHSFMTPKSKTPAASSTTTTTTTTTPKARPKIDLWTGFRTPRGSDYKAQDHSNRFERLSSSEGEAPPRPTPSCTLPTRSSMPQPKTMVMPAPARTTFVTPPPTKASAVPPPRRAVSASSPRTPMGRSSIQMEISLQTSREAEQLRQNIFVNHAMNSELDAMCESLVQDVEVAQAYVCVVYKGQCILKAAFGDNVPHMISPACALNLAVLSSRTPTFVSDASVDARFAASPRVTGAESIRFFYGVPLITRDGIELGTLSIADDMPRGRMAATAKDRMARVAADVLALMEQQSRIALV</sequence>
<dbReference type="CDD" id="cd15745">
    <property type="entry name" value="FYVE_RUFY4"/>
    <property type="match status" value="1"/>
</dbReference>
<reference evidence="2 3" key="1">
    <citation type="journal article" date="2013" name="PLoS Genet.">
        <title>Distinctive expansion of potential virulence genes in the genome of the oomycete fish pathogen Saprolegnia parasitica.</title>
        <authorList>
            <person name="Jiang R.H."/>
            <person name="de Bruijn I."/>
            <person name="Haas B.J."/>
            <person name="Belmonte R."/>
            <person name="Lobach L."/>
            <person name="Christie J."/>
            <person name="van den Ackerveken G."/>
            <person name="Bottin A."/>
            <person name="Bulone V."/>
            <person name="Diaz-Moreno S.M."/>
            <person name="Dumas B."/>
            <person name="Fan L."/>
            <person name="Gaulin E."/>
            <person name="Govers F."/>
            <person name="Grenville-Briggs L.J."/>
            <person name="Horner N.R."/>
            <person name="Levin J.Z."/>
            <person name="Mammella M."/>
            <person name="Meijer H.J."/>
            <person name="Morris P."/>
            <person name="Nusbaum C."/>
            <person name="Oome S."/>
            <person name="Phillips A.J."/>
            <person name="van Rooyen D."/>
            <person name="Rzeszutek E."/>
            <person name="Saraiva M."/>
            <person name="Secombes C.J."/>
            <person name="Seidl M.F."/>
            <person name="Snel B."/>
            <person name="Stassen J.H."/>
            <person name="Sykes S."/>
            <person name="Tripathy S."/>
            <person name="van den Berg H."/>
            <person name="Vega-Arreguin J.C."/>
            <person name="Wawra S."/>
            <person name="Young S.K."/>
            <person name="Zeng Q."/>
            <person name="Dieguez-Uribeondo J."/>
            <person name="Russ C."/>
            <person name="Tyler B.M."/>
            <person name="van West P."/>
        </authorList>
    </citation>
    <scope>NUCLEOTIDE SEQUENCE [LARGE SCALE GENOMIC DNA]</scope>
    <source>
        <strain evidence="2 3">CBS 223.65</strain>
    </source>
</reference>
<keyword evidence="3" id="KW-1185">Reference proteome</keyword>
<evidence type="ECO:0000313" key="3">
    <source>
        <dbReference type="Proteomes" id="UP000030745"/>
    </source>
</evidence>
<protein>
    <recommendedName>
        <fullName evidence="4">FYVE-type domain-containing protein</fullName>
    </recommendedName>
</protein>
<feature type="compositionally biased region" description="Pro residues" evidence="1">
    <location>
        <begin position="562"/>
        <end position="574"/>
    </location>
</feature>
<dbReference type="VEuPathDB" id="FungiDB:SPRG_11424"/>
<dbReference type="SUPFAM" id="SSF57903">
    <property type="entry name" value="FYVE/PHD zinc finger"/>
    <property type="match status" value="1"/>
</dbReference>
<feature type="region of interest" description="Disordered" evidence="1">
    <location>
        <begin position="562"/>
        <end position="588"/>
    </location>
</feature>
<accession>A0A067C9K3</accession>
<dbReference type="EMBL" id="KK583253">
    <property type="protein sequence ID" value="KDO23502.1"/>
    <property type="molecule type" value="Genomic_DNA"/>
</dbReference>
<dbReference type="InterPro" id="IPR011011">
    <property type="entry name" value="Znf_FYVE_PHD"/>
</dbReference>